<dbReference type="EC" id="3.1.1.61" evidence="1"/>
<accession>A0A3B1BNL2</accession>
<sequence>MTTRVLVVDDSGFFRRRVSEMLEADPLSRWLVWLRMAMKPSKKQLS</sequence>
<protein>
    <submittedName>
        <fullName evidence="1">Chemotaxis response regulator protein-glutamate methylesterase CheB</fullName>
        <ecNumber evidence="1">3.1.1.61</ecNumber>
    </submittedName>
</protein>
<name>A0A3B1BNL2_9ZZZZ</name>
<keyword evidence="1" id="KW-0378">Hydrolase</keyword>
<dbReference type="GO" id="GO:0008984">
    <property type="term" value="F:protein-glutamate methylesterase activity"/>
    <property type="evidence" value="ECO:0007669"/>
    <property type="project" value="UniProtKB-EC"/>
</dbReference>
<gene>
    <name evidence="1" type="ORF">MNBD_GAMMA24-1512</name>
</gene>
<evidence type="ECO:0000313" key="1">
    <source>
        <dbReference type="EMBL" id="VAX13763.1"/>
    </source>
</evidence>
<dbReference type="AlphaFoldDB" id="A0A3B1BNL2"/>
<dbReference type="EMBL" id="UOFZ01000133">
    <property type="protein sequence ID" value="VAX13763.1"/>
    <property type="molecule type" value="Genomic_DNA"/>
</dbReference>
<proteinExistence type="predicted"/>
<organism evidence="1">
    <name type="scientific">hydrothermal vent metagenome</name>
    <dbReference type="NCBI Taxonomy" id="652676"/>
    <lineage>
        <taxon>unclassified sequences</taxon>
        <taxon>metagenomes</taxon>
        <taxon>ecological metagenomes</taxon>
    </lineage>
</organism>
<reference evidence="1" key="1">
    <citation type="submission" date="2018-06" db="EMBL/GenBank/DDBJ databases">
        <authorList>
            <person name="Zhirakovskaya E."/>
        </authorList>
    </citation>
    <scope>NUCLEOTIDE SEQUENCE</scope>
</reference>